<evidence type="ECO:0000313" key="1">
    <source>
        <dbReference type="EMBL" id="TGO02053.1"/>
    </source>
</evidence>
<dbReference type="AlphaFoldDB" id="A0A4E0QKP0"/>
<evidence type="ECO:0000313" key="2">
    <source>
        <dbReference type="EMBL" id="TGO02479.1"/>
    </source>
</evidence>
<dbReference type="EMBL" id="JSZA02000245">
    <property type="protein sequence ID" value="TGO02053.1"/>
    <property type="molecule type" value="Genomic_DNA"/>
</dbReference>
<gene>
    <name evidence="2" type="ORF">PN36_24285</name>
    <name evidence="1" type="ORF">PN36_31260</name>
</gene>
<evidence type="ECO:0000313" key="3">
    <source>
        <dbReference type="Proteomes" id="UP000030428"/>
    </source>
</evidence>
<comment type="caution">
    <text evidence="1">The sequence shown here is derived from an EMBL/GenBank/DDBJ whole genome shotgun (WGS) entry which is preliminary data.</text>
</comment>
<keyword evidence="3" id="KW-1185">Reference proteome</keyword>
<sequence>MVGEYFFKLSNVIAIDGCLSNIAMNKFLESFSDIERVKNASVFISCKYFLLWNEGIDLGDKIATTYPDFFWIFVLLEMNITNWLEN</sequence>
<dbReference type="EMBL" id="JSZA02000126">
    <property type="protein sequence ID" value="TGO02479.1"/>
    <property type="molecule type" value="Genomic_DNA"/>
</dbReference>
<dbReference type="Proteomes" id="UP000030428">
    <property type="component" value="Unassembled WGS sequence"/>
</dbReference>
<organism evidence="1 3">
    <name type="scientific">Candidatus Thiomargarita nelsonii</name>
    <dbReference type="NCBI Taxonomy" id="1003181"/>
    <lineage>
        <taxon>Bacteria</taxon>
        <taxon>Pseudomonadati</taxon>
        <taxon>Pseudomonadota</taxon>
        <taxon>Gammaproteobacteria</taxon>
        <taxon>Thiotrichales</taxon>
        <taxon>Thiotrichaceae</taxon>
        <taxon>Thiomargarita</taxon>
    </lineage>
</organism>
<accession>A0A4E0QKP0</accession>
<name>A0A4E0QKP0_9GAMM</name>
<proteinExistence type="predicted"/>
<protein>
    <submittedName>
        <fullName evidence="1">Uncharacterized protein</fullName>
    </submittedName>
</protein>
<reference evidence="1 3" key="1">
    <citation type="journal article" date="2016" name="Front. Microbiol.">
        <title>Single-Cell (Meta-)Genomics of a Dimorphic Candidatus Thiomargarita nelsonii Reveals Genomic Plasticity.</title>
        <authorList>
            <person name="Flood B.E."/>
            <person name="Fliss P."/>
            <person name="Jones D.S."/>
            <person name="Dick G.J."/>
            <person name="Jain S."/>
            <person name="Kaster A.K."/>
            <person name="Winkel M."/>
            <person name="Mussmann M."/>
            <person name="Bailey J."/>
        </authorList>
    </citation>
    <scope>NUCLEOTIDE SEQUENCE [LARGE SCALE GENOMIC DNA]</scope>
    <source>
        <strain evidence="1">Hydrate Ridge</strain>
    </source>
</reference>